<dbReference type="AlphaFoldDB" id="A0A562QKS5"/>
<keyword evidence="2" id="KW-0805">Transcription regulation</keyword>
<dbReference type="Gene3D" id="3.40.190.290">
    <property type="match status" value="1"/>
</dbReference>
<dbReference type="Pfam" id="PF00126">
    <property type="entry name" value="HTH_1"/>
    <property type="match status" value="1"/>
</dbReference>
<dbReference type="CDD" id="cd08422">
    <property type="entry name" value="PBP2_CrgA_like"/>
    <property type="match status" value="1"/>
</dbReference>
<dbReference type="InterPro" id="IPR058163">
    <property type="entry name" value="LysR-type_TF_proteobact-type"/>
</dbReference>
<keyword evidence="4" id="KW-0804">Transcription</keyword>
<comment type="similarity">
    <text evidence="1">Belongs to the LysR transcriptional regulatory family.</text>
</comment>
<evidence type="ECO:0000256" key="2">
    <source>
        <dbReference type="ARBA" id="ARBA00023015"/>
    </source>
</evidence>
<evidence type="ECO:0000256" key="3">
    <source>
        <dbReference type="ARBA" id="ARBA00023125"/>
    </source>
</evidence>
<dbReference type="InterPro" id="IPR036388">
    <property type="entry name" value="WH-like_DNA-bd_sf"/>
</dbReference>
<dbReference type="GO" id="GO:0006351">
    <property type="term" value="P:DNA-templated transcription"/>
    <property type="evidence" value="ECO:0007669"/>
    <property type="project" value="TreeGrafter"/>
</dbReference>
<dbReference type="InterPro" id="IPR000847">
    <property type="entry name" value="LysR_HTH_N"/>
</dbReference>
<sequence length="312" mass="34715">MDTLQGMRIFTRVVDTGSFTAAASALDLSTAQVSRVVSELEGHLQARLLHRTTRRLALTEAGERYLERCRRILDSVAEAEAEASGAHLKPSGRLRVHSFTGLGTEHLAPLAALYAQRYPDVTLDFTLSQNKPDLIEEGYDVAITMDRQLPDSELVAQRLGSTYSVVCAAPDYLAQRGTPHHPRDLEQHTCLRLLDPSFPEEWVFATESGDVAITPQMVFQINVGEALANTAKAGLGLCLLPSFIAAPSLREGSLVRVLPEYRLRERSVYALYPSRRFLDAKIKAWVDILKEELPKRLAQDDDVVTVRSYWAI</sequence>
<dbReference type="PANTHER" id="PTHR30537">
    <property type="entry name" value="HTH-TYPE TRANSCRIPTIONAL REGULATOR"/>
    <property type="match status" value="1"/>
</dbReference>
<dbReference type="OrthoDB" id="9786526at2"/>
<keyword evidence="7" id="KW-1185">Reference proteome</keyword>
<evidence type="ECO:0000313" key="7">
    <source>
        <dbReference type="Proteomes" id="UP000316905"/>
    </source>
</evidence>
<accession>A0A562QKS5</accession>
<dbReference type="SUPFAM" id="SSF53850">
    <property type="entry name" value="Periplasmic binding protein-like II"/>
    <property type="match status" value="1"/>
</dbReference>
<evidence type="ECO:0000256" key="1">
    <source>
        <dbReference type="ARBA" id="ARBA00009437"/>
    </source>
</evidence>
<dbReference type="FunFam" id="1.10.10.10:FF:000001">
    <property type="entry name" value="LysR family transcriptional regulator"/>
    <property type="match status" value="1"/>
</dbReference>
<name>A0A562QKS5_9PSED</name>
<dbReference type="GO" id="GO:0043565">
    <property type="term" value="F:sequence-specific DNA binding"/>
    <property type="evidence" value="ECO:0007669"/>
    <property type="project" value="TreeGrafter"/>
</dbReference>
<comment type="caution">
    <text evidence="6">The sequence shown here is derived from an EMBL/GenBank/DDBJ whole genome shotgun (WGS) entry which is preliminary data.</text>
</comment>
<dbReference type="InterPro" id="IPR005119">
    <property type="entry name" value="LysR_subst-bd"/>
</dbReference>
<dbReference type="Pfam" id="PF03466">
    <property type="entry name" value="LysR_substrate"/>
    <property type="match status" value="1"/>
</dbReference>
<protein>
    <submittedName>
        <fullName evidence="6">DNA-binding transcriptional LysR family regulator</fullName>
    </submittedName>
</protein>
<organism evidence="6 7">
    <name type="scientific">Pseudomonas duriflava</name>
    <dbReference type="NCBI Taxonomy" id="459528"/>
    <lineage>
        <taxon>Bacteria</taxon>
        <taxon>Pseudomonadati</taxon>
        <taxon>Pseudomonadota</taxon>
        <taxon>Gammaproteobacteria</taxon>
        <taxon>Pseudomonadales</taxon>
        <taxon>Pseudomonadaceae</taxon>
        <taxon>Pseudomonas</taxon>
    </lineage>
</organism>
<dbReference type="Gene3D" id="1.10.10.10">
    <property type="entry name" value="Winged helix-like DNA-binding domain superfamily/Winged helix DNA-binding domain"/>
    <property type="match status" value="1"/>
</dbReference>
<reference evidence="6 7" key="1">
    <citation type="journal article" date="2015" name="Stand. Genomic Sci.">
        <title>Genomic Encyclopedia of Bacterial and Archaeal Type Strains, Phase III: the genomes of soil and plant-associated and newly described type strains.</title>
        <authorList>
            <person name="Whitman W.B."/>
            <person name="Woyke T."/>
            <person name="Klenk H.P."/>
            <person name="Zhou Y."/>
            <person name="Lilburn T.G."/>
            <person name="Beck B.J."/>
            <person name="De Vos P."/>
            <person name="Vandamme P."/>
            <person name="Eisen J.A."/>
            <person name="Garrity G."/>
            <person name="Hugenholtz P."/>
            <person name="Kyrpides N.C."/>
        </authorList>
    </citation>
    <scope>NUCLEOTIDE SEQUENCE [LARGE SCALE GENOMIC DNA]</scope>
    <source>
        <strain evidence="6 7">CGMCC 1.6858</strain>
    </source>
</reference>
<dbReference type="GO" id="GO:0003700">
    <property type="term" value="F:DNA-binding transcription factor activity"/>
    <property type="evidence" value="ECO:0007669"/>
    <property type="project" value="InterPro"/>
</dbReference>
<evidence type="ECO:0000259" key="5">
    <source>
        <dbReference type="PROSITE" id="PS50931"/>
    </source>
</evidence>
<gene>
    <name evidence="6" type="ORF">IQ22_00578</name>
</gene>
<dbReference type="SUPFAM" id="SSF46785">
    <property type="entry name" value="Winged helix' DNA-binding domain"/>
    <property type="match status" value="1"/>
</dbReference>
<dbReference type="RefSeq" id="WP_145137788.1">
    <property type="nucleotide sequence ID" value="NZ_VLKY01000002.1"/>
</dbReference>
<dbReference type="PANTHER" id="PTHR30537:SF5">
    <property type="entry name" value="HTH-TYPE TRANSCRIPTIONAL ACTIVATOR TTDR-RELATED"/>
    <property type="match status" value="1"/>
</dbReference>
<dbReference type="InterPro" id="IPR036390">
    <property type="entry name" value="WH_DNA-bd_sf"/>
</dbReference>
<dbReference type="PROSITE" id="PS50931">
    <property type="entry name" value="HTH_LYSR"/>
    <property type="match status" value="1"/>
</dbReference>
<keyword evidence="3 6" id="KW-0238">DNA-binding</keyword>
<evidence type="ECO:0000313" key="6">
    <source>
        <dbReference type="EMBL" id="TWI57362.1"/>
    </source>
</evidence>
<dbReference type="EMBL" id="VLKY01000002">
    <property type="protein sequence ID" value="TWI57362.1"/>
    <property type="molecule type" value="Genomic_DNA"/>
</dbReference>
<feature type="domain" description="HTH lysR-type" evidence="5">
    <location>
        <begin position="1"/>
        <end position="59"/>
    </location>
</feature>
<proteinExistence type="inferred from homology"/>
<evidence type="ECO:0000256" key="4">
    <source>
        <dbReference type="ARBA" id="ARBA00023163"/>
    </source>
</evidence>
<dbReference type="Proteomes" id="UP000316905">
    <property type="component" value="Unassembled WGS sequence"/>
</dbReference>